<comment type="caution">
    <text evidence="1">The sequence shown here is derived from an EMBL/GenBank/DDBJ whole genome shotgun (WGS) entry which is preliminary data.</text>
</comment>
<dbReference type="Proteomes" id="UP001595617">
    <property type="component" value="Unassembled WGS sequence"/>
</dbReference>
<accession>A0ABV7ZWD5</accession>
<gene>
    <name evidence="1" type="ORF">ACFOOG_05285</name>
</gene>
<sequence>MPQIPINGQAFTYDRDPDECPMCHHGIQASNIGSNLVSRSDLDGGNTVQILYRCPRNECQKAFIASYTQNRDYRSHYPQGDYYLRNCAPYRPVAPDTADELKDLSPNYHKVLAQSSAAEGLQLDQIAGCGYRKALEFLIKDYAIHKHPDDSGAIKKKLLGACINEYCSDANVKACASRAAWIGNDETHYVRKWEEKDLSDLKVLLRLTAAWILNEMLTEKYLREME</sequence>
<evidence type="ECO:0000313" key="2">
    <source>
        <dbReference type="Proteomes" id="UP001595617"/>
    </source>
</evidence>
<protein>
    <recommendedName>
        <fullName evidence="3">DUF4145 domain-containing protein</fullName>
    </recommendedName>
</protein>
<reference evidence="2" key="1">
    <citation type="journal article" date="2019" name="Int. J. Syst. Evol. Microbiol.">
        <title>The Global Catalogue of Microorganisms (GCM) 10K type strain sequencing project: providing services to taxonomists for standard genome sequencing and annotation.</title>
        <authorList>
            <consortium name="The Broad Institute Genomics Platform"/>
            <consortium name="The Broad Institute Genome Sequencing Center for Infectious Disease"/>
            <person name="Wu L."/>
            <person name="Ma J."/>
        </authorList>
    </citation>
    <scope>NUCLEOTIDE SEQUENCE [LARGE SCALE GENOMIC DNA]</scope>
    <source>
        <strain evidence="2">IBRC 10765</strain>
    </source>
</reference>
<name>A0ABV7ZWD5_9GAMM</name>
<evidence type="ECO:0008006" key="3">
    <source>
        <dbReference type="Google" id="ProtNLM"/>
    </source>
</evidence>
<evidence type="ECO:0000313" key="1">
    <source>
        <dbReference type="EMBL" id="MFC3852244.1"/>
    </source>
</evidence>
<dbReference type="EMBL" id="JBHRYR010000002">
    <property type="protein sequence ID" value="MFC3852244.1"/>
    <property type="molecule type" value="Genomic_DNA"/>
</dbReference>
<dbReference type="RefSeq" id="WP_380694182.1">
    <property type="nucleotide sequence ID" value="NZ_JBHRYR010000002.1"/>
</dbReference>
<organism evidence="1 2">
    <name type="scientific">Saccharospirillum mangrovi</name>
    <dbReference type="NCBI Taxonomy" id="2161747"/>
    <lineage>
        <taxon>Bacteria</taxon>
        <taxon>Pseudomonadati</taxon>
        <taxon>Pseudomonadota</taxon>
        <taxon>Gammaproteobacteria</taxon>
        <taxon>Oceanospirillales</taxon>
        <taxon>Saccharospirillaceae</taxon>
        <taxon>Saccharospirillum</taxon>
    </lineage>
</organism>
<keyword evidence="2" id="KW-1185">Reference proteome</keyword>
<proteinExistence type="predicted"/>